<evidence type="ECO:0000256" key="1">
    <source>
        <dbReference type="SAM" id="Phobius"/>
    </source>
</evidence>
<reference evidence="2" key="1">
    <citation type="submission" date="2020-11" db="EMBL/GenBank/DDBJ databases">
        <authorList>
            <consortium name="DOE Joint Genome Institute"/>
            <person name="Ahrendt S."/>
            <person name="Riley R."/>
            <person name="Andreopoulos W."/>
            <person name="LaButti K."/>
            <person name="Pangilinan J."/>
            <person name="Ruiz-duenas F.J."/>
            <person name="Barrasa J.M."/>
            <person name="Sanchez-Garcia M."/>
            <person name="Camarero S."/>
            <person name="Miyauchi S."/>
            <person name="Serrano A."/>
            <person name="Linde D."/>
            <person name="Babiker R."/>
            <person name="Drula E."/>
            <person name="Ayuso-Fernandez I."/>
            <person name="Pacheco R."/>
            <person name="Padilla G."/>
            <person name="Ferreira P."/>
            <person name="Barriuso J."/>
            <person name="Kellner H."/>
            <person name="Castanera R."/>
            <person name="Alfaro M."/>
            <person name="Ramirez L."/>
            <person name="Pisabarro A.G."/>
            <person name="Kuo A."/>
            <person name="Tritt A."/>
            <person name="Lipzen A."/>
            <person name="He G."/>
            <person name="Yan M."/>
            <person name="Ng V."/>
            <person name="Cullen D."/>
            <person name="Martin F."/>
            <person name="Rosso M.-N."/>
            <person name="Henrissat B."/>
            <person name="Hibbett D."/>
            <person name="Martinez A.T."/>
            <person name="Grigoriev I.V."/>
        </authorList>
    </citation>
    <scope>NUCLEOTIDE SEQUENCE</scope>
    <source>
        <strain evidence="2">AH 44721</strain>
    </source>
</reference>
<protein>
    <submittedName>
        <fullName evidence="2">Uncharacterized protein</fullName>
    </submittedName>
</protein>
<keyword evidence="1" id="KW-0472">Membrane</keyword>
<dbReference type="EMBL" id="JADNYJ010000060">
    <property type="protein sequence ID" value="KAF8895849.1"/>
    <property type="molecule type" value="Genomic_DNA"/>
</dbReference>
<keyword evidence="3" id="KW-1185">Reference proteome</keyword>
<sequence>MSKKREINLITDLKVILSLDYLIAVGKKEWRKWWRNGEIMLHIVPDSERGRSRTRQQRTGAWEYLVGGDDIPEGGLTGVKVLVNGKTSLLRPVGFIKTLCNKSLLALAVSILLWGILSATQAIYHVG</sequence>
<organism evidence="2 3">
    <name type="scientific">Gymnopilus junonius</name>
    <name type="common">Spectacular rustgill mushroom</name>
    <name type="synonym">Gymnopilus spectabilis subsp. junonius</name>
    <dbReference type="NCBI Taxonomy" id="109634"/>
    <lineage>
        <taxon>Eukaryota</taxon>
        <taxon>Fungi</taxon>
        <taxon>Dikarya</taxon>
        <taxon>Basidiomycota</taxon>
        <taxon>Agaricomycotina</taxon>
        <taxon>Agaricomycetes</taxon>
        <taxon>Agaricomycetidae</taxon>
        <taxon>Agaricales</taxon>
        <taxon>Agaricineae</taxon>
        <taxon>Hymenogastraceae</taxon>
        <taxon>Gymnopilus</taxon>
    </lineage>
</organism>
<name>A0A9P5NKK3_GYMJU</name>
<accession>A0A9P5NKK3</accession>
<dbReference type="Proteomes" id="UP000724874">
    <property type="component" value="Unassembled WGS sequence"/>
</dbReference>
<evidence type="ECO:0000313" key="2">
    <source>
        <dbReference type="EMBL" id="KAF8895849.1"/>
    </source>
</evidence>
<keyword evidence="1" id="KW-0812">Transmembrane</keyword>
<keyword evidence="1" id="KW-1133">Transmembrane helix</keyword>
<comment type="caution">
    <text evidence="2">The sequence shown here is derived from an EMBL/GenBank/DDBJ whole genome shotgun (WGS) entry which is preliminary data.</text>
</comment>
<gene>
    <name evidence="2" type="ORF">CPB84DRAFT_1748262</name>
</gene>
<feature type="transmembrane region" description="Helical" evidence="1">
    <location>
        <begin position="104"/>
        <end position="124"/>
    </location>
</feature>
<proteinExistence type="predicted"/>
<dbReference type="AlphaFoldDB" id="A0A9P5NKK3"/>
<evidence type="ECO:0000313" key="3">
    <source>
        <dbReference type="Proteomes" id="UP000724874"/>
    </source>
</evidence>